<dbReference type="EMBL" id="CASHTH010003791">
    <property type="protein sequence ID" value="CAI8049442.1"/>
    <property type="molecule type" value="Genomic_DNA"/>
</dbReference>
<evidence type="ECO:0000256" key="4">
    <source>
        <dbReference type="ARBA" id="ARBA00022989"/>
    </source>
</evidence>
<dbReference type="PANTHER" id="PTHR31885:SF6">
    <property type="entry name" value="GH04784P"/>
    <property type="match status" value="1"/>
</dbReference>
<accession>A0AA35TK77</accession>
<dbReference type="GO" id="GO:0047408">
    <property type="term" value="F:alkenylglycerophosphocholine hydrolase activity"/>
    <property type="evidence" value="ECO:0007669"/>
    <property type="project" value="UniProtKB-EC"/>
</dbReference>
<evidence type="ECO:0000256" key="8">
    <source>
        <dbReference type="ARBA" id="ARBA00049560"/>
    </source>
</evidence>
<gene>
    <name evidence="10" type="ORF">GBAR_LOCUS27217</name>
</gene>
<proteinExistence type="inferred from homology"/>
<keyword evidence="3 9" id="KW-0812">Transmembrane</keyword>
<keyword evidence="4 9" id="KW-1133">Transmembrane helix</keyword>
<comment type="subcellular location">
    <subcellularLocation>
        <location evidence="1">Membrane</location>
        <topology evidence="1">Multi-pass membrane protein</topology>
    </subcellularLocation>
</comment>
<dbReference type="GO" id="GO:0016020">
    <property type="term" value="C:membrane"/>
    <property type="evidence" value="ECO:0007669"/>
    <property type="project" value="UniProtKB-SubCell"/>
</dbReference>
<comment type="catalytic activity">
    <reaction evidence="8">
        <text>a 1-O-(1Z-alkenyl)-sn-glycero-3-phosphocholine + H2O = a 2,3-saturated aldehyde + sn-glycerol 3-phosphocholine</text>
        <dbReference type="Rhea" id="RHEA:22544"/>
        <dbReference type="ChEBI" id="CHEBI:15377"/>
        <dbReference type="ChEBI" id="CHEBI:16870"/>
        <dbReference type="ChEBI" id="CHEBI:73359"/>
        <dbReference type="ChEBI" id="CHEBI:77287"/>
        <dbReference type="EC" id="3.3.2.2"/>
    </reaction>
</comment>
<dbReference type="AlphaFoldDB" id="A0AA35TK77"/>
<keyword evidence="5 9" id="KW-0472">Membrane</keyword>
<feature type="transmembrane region" description="Helical" evidence="9">
    <location>
        <begin position="54"/>
        <end position="75"/>
    </location>
</feature>
<comment type="catalytic activity">
    <reaction evidence="7">
        <text>a 1-O-(1Z-alkenyl)-sn-glycero-3-phosphoethanolamine + H2O = a 2,3-saturated aldehyde + sn-glycero-3-phosphoethanolamine</text>
        <dbReference type="Rhea" id="RHEA:16905"/>
        <dbReference type="ChEBI" id="CHEBI:15377"/>
        <dbReference type="ChEBI" id="CHEBI:73359"/>
        <dbReference type="ChEBI" id="CHEBI:77288"/>
        <dbReference type="ChEBI" id="CHEBI:143890"/>
        <dbReference type="EC" id="3.3.2.2"/>
    </reaction>
</comment>
<comment type="caution">
    <text evidence="10">The sequence shown here is derived from an EMBL/GenBank/DDBJ whole genome shotgun (WGS) entry which is preliminary data.</text>
</comment>
<feature type="transmembrane region" description="Helical" evidence="9">
    <location>
        <begin position="109"/>
        <end position="127"/>
    </location>
</feature>
<feature type="transmembrane region" description="Helical" evidence="9">
    <location>
        <begin position="30"/>
        <end position="48"/>
    </location>
</feature>
<dbReference type="PANTHER" id="PTHR31885">
    <property type="entry name" value="GH04784P"/>
    <property type="match status" value="1"/>
</dbReference>
<reference evidence="10" key="1">
    <citation type="submission" date="2023-03" db="EMBL/GenBank/DDBJ databases">
        <authorList>
            <person name="Steffen K."/>
            <person name="Cardenas P."/>
        </authorList>
    </citation>
    <scope>NUCLEOTIDE SEQUENCE</scope>
</reference>
<evidence type="ECO:0000313" key="10">
    <source>
        <dbReference type="EMBL" id="CAI8049442.1"/>
    </source>
</evidence>
<name>A0AA35TK77_GEOBA</name>
<comment type="similarity">
    <text evidence="2">Belongs to the TMEM86 family.</text>
</comment>
<keyword evidence="11" id="KW-1185">Reference proteome</keyword>
<organism evidence="10 11">
    <name type="scientific">Geodia barretti</name>
    <name type="common">Barrett's horny sponge</name>
    <dbReference type="NCBI Taxonomy" id="519541"/>
    <lineage>
        <taxon>Eukaryota</taxon>
        <taxon>Metazoa</taxon>
        <taxon>Porifera</taxon>
        <taxon>Demospongiae</taxon>
        <taxon>Heteroscleromorpha</taxon>
        <taxon>Tetractinellida</taxon>
        <taxon>Astrophorina</taxon>
        <taxon>Geodiidae</taxon>
        <taxon>Geodia</taxon>
    </lineage>
</organism>
<evidence type="ECO:0000313" key="11">
    <source>
        <dbReference type="Proteomes" id="UP001174909"/>
    </source>
</evidence>
<evidence type="ECO:0000256" key="6">
    <source>
        <dbReference type="ARBA" id="ARBA00035673"/>
    </source>
</evidence>
<evidence type="ECO:0000256" key="9">
    <source>
        <dbReference type="SAM" id="Phobius"/>
    </source>
</evidence>
<dbReference type="InterPro" id="IPR012506">
    <property type="entry name" value="TMEM86B-like"/>
</dbReference>
<evidence type="ECO:0000256" key="3">
    <source>
        <dbReference type="ARBA" id="ARBA00022692"/>
    </source>
</evidence>
<evidence type="ECO:0000256" key="1">
    <source>
        <dbReference type="ARBA" id="ARBA00004141"/>
    </source>
</evidence>
<dbReference type="Proteomes" id="UP001174909">
    <property type="component" value="Unassembled WGS sequence"/>
</dbReference>
<sequence>MALSPLRETVFAVLKRMNVGQLSKEIRSTMPFLVPFLKMTCIHFILLLDKGSFPAAVVKCLPLLSLIWFVCLLGVSDPHIHRYNRRIVAALCWCCAGDLFLVWSEANEVYFLLGLASFSVGHFVYTLAFGWRPFGLKEFLFTFSVGIPGLAVLASCVTGVMRYLALGYGILILVMQWRALARFNLKGEIPWRKIYAAIGATLFVFSDYVLAVNKFCFPVPAEQHVIMVSYYAAQFFIALSVVNSTFVLSPTNSTGVASSNDEKNRNFHVNRTLSEGNLTTNNRVHGKIKDDADLKKNRNDGFHLNGTDTDSVQD</sequence>
<evidence type="ECO:0000256" key="7">
    <source>
        <dbReference type="ARBA" id="ARBA00049458"/>
    </source>
</evidence>
<protein>
    <recommendedName>
        <fullName evidence="6">lysoplasmalogenase</fullName>
        <ecNumber evidence="6">3.3.2.2</ecNumber>
    </recommendedName>
</protein>
<feature type="transmembrane region" description="Helical" evidence="9">
    <location>
        <begin position="193"/>
        <end position="211"/>
    </location>
</feature>
<feature type="transmembrane region" description="Helical" evidence="9">
    <location>
        <begin position="231"/>
        <end position="249"/>
    </location>
</feature>
<evidence type="ECO:0000256" key="2">
    <source>
        <dbReference type="ARBA" id="ARBA00007375"/>
    </source>
</evidence>
<evidence type="ECO:0000256" key="5">
    <source>
        <dbReference type="ARBA" id="ARBA00023136"/>
    </source>
</evidence>
<dbReference type="Pfam" id="PF07947">
    <property type="entry name" value="YhhN"/>
    <property type="match status" value="1"/>
</dbReference>
<dbReference type="EC" id="3.3.2.2" evidence="6"/>